<evidence type="ECO:0000313" key="2">
    <source>
        <dbReference type="EMBL" id="EFE69615.2"/>
    </source>
</evidence>
<dbReference type="CDD" id="cd00093">
    <property type="entry name" value="HTH_XRE"/>
    <property type="match status" value="1"/>
</dbReference>
<gene>
    <name evidence="2" type="ORF">SSFG_04857</name>
</gene>
<dbReference type="EMBL" id="DS999641">
    <property type="protein sequence ID" value="EFE69615.2"/>
    <property type="molecule type" value="Genomic_DNA"/>
</dbReference>
<protein>
    <submittedName>
        <fullName evidence="2">DNA-binding protein</fullName>
    </submittedName>
</protein>
<dbReference type="Proteomes" id="UP000003824">
    <property type="component" value="Unassembled WGS sequence"/>
</dbReference>
<organism evidence="2 3">
    <name type="scientific">Streptomyces viridosporus (strain ATCC 14672 / DSM 40746 / JCM 4963 / KCTC 9882 / NRRL B-12104 / FH 1290)</name>
    <name type="common">Streptomyces ghanaensis</name>
    <dbReference type="NCBI Taxonomy" id="566461"/>
    <lineage>
        <taxon>Bacteria</taxon>
        <taxon>Bacillati</taxon>
        <taxon>Actinomycetota</taxon>
        <taxon>Actinomycetes</taxon>
        <taxon>Kitasatosporales</taxon>
        <taxon>Streptomycetaceae</taxon>
        <taxon>Streptomyces</taxon>
    </lineage>
</organism>
<dbReference type="InterPro" id="IPR001387">
    <property type="entry name" value="Cro/C1-type_HTH"/>
</dbReference>
<accession>D6A3V2</accession>
<name>D6A3V2_STRV1</name>
<dbReference type="eggNOG" id="COG1396">
    <property type="taxonomic scope" value="Bacteria"/>
</dbReference>
<reference evidence="3" key="1">
    <citation type="submission" date="2008-12" db="EMBL/GenBank/DDBJ databases">
        <title>Annotation of Streptomyces ghanaensis ATCC 14672.</title>
        <authorList>
            <consortium name="The Broad Institute Genome Sequencing Platform"/>
            <consortium name="Broad Institute Microbial Sequencing Center"/>
            <person name="Fischbach M."/>
            <person name="Ward D."/>
            <person name="Young S."/>
            <person name="Kodira C.D."/>
            <person name="Zeng Q."/>
            <person name="Koehrsen M."/>
            <person name="Godfrey P."/>
            <person name="Alvarado L."/>
            <person name="Berlin A.M."/>
            <person name="Borenstein D."/>
            <person name="Chen Z."/>
            <person name="Engels R."/>
            <person name="Freedman E."/>
            <person name="Gellesch M."/>
            <person name="Goldberg J."/>
            <person name="Griggs A."/>
            <person name="Gujja S."/>
            <person name="Heiman D.I."/>
            <person name="Hepburn T.A."/>
            <person name="Howarth C."/>
            <person name="Jen D."/>
            <person name="Larson L."/>
            <person name="Lewis B."/>
            <person name="Mehta T."/>
            <person name="Park D."/>
            <person name="Pearson M."/>
            <person name="Roberts A."/>
            <person name="Saif S."/>
            <person name="Shea T.D."/>
            <person name="Shenoy N."/>
            <person name="Sisk P."/>
            <person name="Stolte C."/>
            <person name="Sykes S.N."/>
            <person name="Walk T."/>
            <person name="White J."/>
            <person name="Yandava C."/>
            <person name="Straight P."/>
            <person name="Clardy J."/>
            <person name="Hung D."/>
            <person name="Kolter R."/>
            <person name="Mekalanos J."/>
            <person name="Walker S."/>
            <person name="Walsh C.T."/>
            <person name="Wieland B.L.C."/>
            <person name="Ilzarbe M."/>
            <person name="Galagan J."/>
            <person name="Nusbaum C."/>
            <person name="Birren B."/>
        </authorList>
    </citation>
    <scope>NUCLEOTIDE SEQUENCE [LARGE SCALE GENOMIC DNA]</scope>
    <source>
        <strain evidence="3">ATCC 14672 / DSM 40746 / JCM 4963 / KCTC 9882 / NRRL B-12104 / FH 1290</strain>
    </source>
</reference>
<proteinExistence type="predicted"/>
<evidence type="ECO:0000313" key="3">
    <source>
        <dbReference type="Proteomes" id="UP000003824"/>
    </source>
</evidence>
<feature type="region of interest" description="Disordered" evidence="1">
    <location>
        <begin position="203"/>
        <end position="222"/>
    </location>
</feature>
<evidence type="ECO:0000256" key="1">
    <source>
        <dbReference type="SAM" id="MobiDB-lite"/>
    </source>
</evidence>
<dbReference type="AlphaFoldDB" id="D6A3V2"/>
<keyword evidence="2" id="KW-0238">DNA-binding</keyword>
<sequence length="222" mass="23758">MCKGAKKGAARANGSRRAAWEFFGAELKRRREEAGFTQVEPGARVFLPGGHVGQFEQAMGKPRSDVAQRIDAVLQTGGVFERLCRKPIDDRRCVDCFAEVVELEKLATTLCESAPALVPGLLRTAGCARGDRGAPGPDRVGGRGLRTMRAYDLSDARRRRSSYSDGEGGSCVEVAGGVPGMTGERPDGGVSCRQGTVVAVLGAVTSRRPTSTRVQPRRPRRS</sequence>
<dbReference type="GO" id="GO:0003677">
    <property type="term" value="F:DNA binding"/>
    <property type="evidence" value="ECO:0007669"/>
    <property type="project" value="UniProtKB-KW"/>
</dbReference>